<dbReference type="Proteomes" id="UP000472272">
    <property type="component" value="Chromosome 12"/>
</dbReference>
<feature type="region of interest" description="Disordered" evidence="12">
    <location>
        <begin position="115"/>
        <end position="142"/>
    </location>
</feature>
<dbReference type="GO" id="GO:0000978">
    <property type="term" value="F:RNA polymerase II cis-regulatory region sequence-specific DNA binding"/>
    <property type="evidence" value="ECO:0007669"/>
    <property type="project" value="TreeGrafter"/>
</dbReference>
<keyword evidence="4" id="KW-0677">Repeat</keyword>
<reference evidence="14 15" key="1">
    <citation type="journal article" date="2019" name="Proc. Natl. Acad. Sci. U.S.A.">
        <title>Regulatory changes in pterin and carotenoid genes underlie balanced color polymorphisms in the wall lizard.</title>
        <authorList>
            <person name="Andrade P."/>
            <person name="Pinho C."/>
            <person name="Perez I de Lanuza G."/>
            <person name="Afonso S."/>
            <person name="Brejcha J."/>
            <person name="Rubin C.J."/>
            <person name="Wallerman O."/>
            <person name="Pereira P."/>
            <person name="Sabatino S.J."/>
            <person name="Bellati A."/>
            <person name="Pellitteri-Rosa D."/>
            <person name="Bosakova Z."/>
            <person name="Bunikis I."/>
            <person name="Carretero M.A."/>
            <person name="Feiner N."/>
            <person name="Marsik P."/>
            <person name="Pauperio F."/>
            <person name="Salvi D."/>
            <person name="Soler L."/>
            <person name="While G.M."/>
            <person name="Uller T."/>
            <person name="Font E."/>
            <person name="Andersson L."/>
            <person name="Carneiro M."/>
        </authorList>
    </citation>
    <scope>NUCLEOTIDE SEQUENCE</scope>
</reference>
<dbReference type="OMA" id="RFVQKHH"/>
<protein>
    <recommendedName>
        <fullName evidence="13">C2H2-type domain-containing protein</fullName>
    </recommendedName>
</protein>
<dbReference type="Pfam" id="PF00096">
    <property type="entry name" value="zf-C2H2"/>
    <property type="match status" value="10"/>
</dbReference>
<dbReference type="SUPFAM" id="SSF57667">
    <property type="entry name" value="beta-beta-alpha zinc fingers"/>
    <property type="match status" value="7"/>
</dbReference>
<dbReference type="GO" id="GO:0001227">
    <property type="term" value="F:DNA-binding transcription repressor activity, RNA polymerase II-specific"/>
    <property type="evidence" value="ECO:0007669"/>
    <property type="project" value="TreeGrafter"/>
</dbReference>
<dbReference type="GO" id="GO:0001817">
    <property type="term" value="P:regulation of cytokine production"/>
    <property type="evidence" value="ECO:0007669"/>
    <property type="project" value="TreeGrafter"/>
</dbReference>
<feature type="domain" description="C2H2-type" evidence="13">
    <location>
        <begin position="387"/>
        <end position="414"/>
    </location>
</feature>
<dbReference type="FunFam" id="3.30.160.60:FF:000624">
    <property type="entry name" value="zinc finger protein 697"/>
    <property type="match status" value="2"/>
</dbReference>
<name>A0A670JFQ0_PODMU</name>
<feature type="domain" description="C2H2-type" evidence="13">
    <location>
        <begin position="359"/>
        <end position="386"/>
    </location>
</feature>
<feature type="domain" description="C2H2-type" evidence="13">
    <location>
        <begin position="232"/>
        <end position="259"/>
    </location>
</feature>
<reference evidence="14" key="2">
    <citation type="submission" date="2025-08" db="UniProtKB">
        <authorList>
            <consortium name="Ensembl"/>
        </authorList>
    </citation>
    <scope>IDENTIFICATION</scope>
</reference>
<evidence type="ECO:0000256" key="10">
    <source>
        <dbReference type="ARBA" id="ARBA00023242"/>
    </source>
</evidence>
<dbReference type="AlphaFoldDB" id="A0A670JFQ0"/>
<dbReference type="FunFam" id="3.30.160.60:FF:000862">
    <property type="entry name" value="zinc finger protein 697"/>
    <property type="match status" value="1"/>
</dbReference>
<dbReference type="FunFam" id="3.30.160.60:FF:000100">
    <property type="entry name" value="Zinc finger 45-like"/>
    <property type="match status" value="2"/>
</dbReference>
<dbReference type="PROSITE" id="PS50157">
    <property type="entry name" value="ZINC_FINGER_C2H2_2"/>
    <property type="match status" value="11"/>
</dbReference>
<evidence type="ECO:0000256" key="5">
    <source>
        <dbReference type="ARBA" id="ARBA00022771"/>
    </source>
</evidence>
<feature type="domain" description="C2H2-type" evidence="13">
    <location>
        <begin position="555"/>
        <end position="582"/>
    </location>
</feature>
<keyword evidence="5 11" id="KW-0863">Zinc-finger</keyword>
<dbReference type="PANTHER" id="PTHR24399:SF54">
    <property type="entry name" value="GASTRULA ZINC FINGER PROTEIN XLCGF26.1-LIKE-RELATED"/>
    <property type="match status" value="1"/>
</dbReference>
<evidence type="ECO:0000256" key="9">
    <source>
        <dbReference type="ARBA" id="ARBA00023163"/>
    </source>
</evidence>
<dbReference type="PANTHER" id="PTHR24399">
    <property type="entry name" value="ZINC FINGER AND BTB DOMAIN-CONTAINING"/>
    <property type="match status" value="1"/>
</dbReference>
<dbReference type="GO" id="GO:0008270">
    <property type="term" value="F:zinc ion binding"/>
    <property type="evidence" value="ECO:0007669"/>
    <property type="project" value="UniProtKB-KW"/>
</dbReference>
<evidence type="ECO:0000256" key="6">
    <source>
        <dbReference type="ARBA" id="ARBA00022833"/>
    </source>
</evidence>
<dbReference type="FunFam" id="3.30.160.60:FF:000912">
    <property type="entry name" value="Zinc finger protein 660"/>
    <property type="match status" value="1"/>
</dbReference>
<organism evidence="14 15">
    <name type="scientific">Podarcis muralis</name>
    <name type="common">Wall lizard</name>
    <name type="synonym">Lacerta muralis</name>
    <dbReference type="NCBI Taxonomy" id="64176"/>
    <lineage>
        <taxon>Eukaryota</taxon>
        <taxon>Metazoa</taxon>
        <taxon>Chordata</taxon>
        <taxon>Craniata</taxon>
        <taxon>Vertebrata</taxon>
        <taxon>Euteleostomi</taxon>
        <taxon>Lepidosauria</taxon>
        <taxon>Squamata</taxon>
        <taxon>Bifurcata</taxon>
        <taxon>Unidentata</taxon>
        <taxon>Episquamata</taxon>
        <taxon>Laterata</taxon>
        <taxon>Lacertibaenia</taxon>
        <taxon>Lacertidae</taxon>
        <taxon>Podarcis</taxon>
    </lineage>
</organism>
<dbReference type="FunFam" id="3.30.160.60:FF:000522">
    <property type="entry name" value="zinc finger protein 285"/>
    <property type="match status" value="1"/>
</dbReference>
<feature type="domain" description="C2H2-type" evidence="13">
    <location>
        <begin position="583"/>
        <end position="610"/>
    </location>
</feature>
<dbReference type="Gene3D" id="3.30.160.60">
    <property type="entry name" value="Classic Zinc Finger"/>
    <property type="match status" value="10"/>
</dbReference>
<dbReference type="FunFam" id="3.30.160.60:FF:002343">
    <property type="entry name" value="Zinc finger protein 33A"/>
    <property type="match status" value="2"/>
</dbReference>
<feature type="region of interest" description="Disordered" evidence="12">
    <location>
        <begin position="39"/>
        <end position="59"/>
    </location>
</feature>
<keyword evidence="7" id="KW-0805">Transcription regulation</keyword>
<feature type="domain" description="C2H2-type" evidence="13">
    <location>
        <begin position="331"/>
        <end position="358"/>
    </location>
</feature>
<evidence type="ECO:0000256" key="7">
    <source>
        <dbReference type="ARBA" id="ARBA00023015"/>
    </source>
</evidence>
<comment type="subcellular location">
    <subcellularLocation>
        <location evidence="1">Nucleus</location>
    </subcellularLocation>
</comment>
<keyword evidence="9" id="KW-0804">Transcription</keyword>
<feature type="compositionally biased region" description="Basic and acidic residues" evidence="12">
    <location>
        <begin position="39"/>
        <end position="55"/>
    </location>
</feature>
<feature type="domain" description="C2H2-type" evidence="13">
    <location>
        <begin position="176"/>
        <end position="203"/>
    </location>
</feature>
<keyword evidence="10" id="KW-0539">Nucleus</keyword>
<dbReference type="FunFam" id="3.30.160.60:FF:000979">
    <property type="entry name" value="Zinc finger protein 775"/>
    <property type="match status" value="1"/>
</dbReference>
<evidence type="ECO:0000256" key="3">
    <source>
        <dbReference type="ARBA" id="ARBA00022723"/>
    </source>
</evidence>
<evidence type="ECO:0000256" key="1">
    <source>
        <dbReference type="ARBA" id="ARBA00004123"/>
    </source>
</evidence>
<keyword evidence="6" id="KW-0862">Zinc</keyword>
<dbReference type="Ensembl" id="ENSPMRT00000023253.1">
    <property type="protein sequence ID" value="ENSPMRP00000021902.1"/>
    <property type="gene ID" value="ENSPMRG00000014232.1"/>
</dbReference>
<dbReference type="FunFam" id="3.30.160.60:FF:000188">
    <property type="entry name" value="Zinc finger protein 787"/>
    <property type="match status" value="1"/>
</dbReference>
<keyword evidence="3" id="KW-0479">Metal-binding</keyword>
<comment type="similarity">
    <text evidence="2">Belongs to the krueppel C2H2-type zinc-finger protein family.</text>
</comment>
<accession>A0A670JFQ0</accession>
<dbReference type="InterPro" id="IPR013087">
    <property type="entry name" value="Znf_C2H2_type"/>
</dbReference>
<reference evidence="14" key="3">
    <citation type="submission" date="2025-09" db="UniProtKB">
        <authorList>
            <consortium name="Ensembl"/>
        </authorList>
    </citation>
    <scope>IDENTIFICATION</scope>
</reference>
<dbReference type="SMART" id="SM00355">
    <property type="entry name" value="ZnF_C2H2"/>
    <property type="match status" value="11"/>
</dbReference>
<evidence type="ECO:0000256" key="12">
    <source>
        <dbReference type="SAM" id="MobiDB-lite"/>
    </source>
</evidence>
<feature type="domain" description="C2H2-type" evidence="13">
    <location>
        <begin position="527"/>
        <end position="554"/>
    </location>
</feature>
<evidence type="ECO:0000259" key="13">
    <source>
        <dbReference type="PROSITE" id="PS50157"/>
    </source>
</evidence>
<dbReference type="GO" id="GO:0005654">
    <property type="term" value="C:nucleoplasm"/>
    <property type="evidence" value="ECO:0007669"/>
    <property type="project" value="TreeGrafter"/>
</dbReference>
<feature type="domain" description="C2H2-type" evidence="13">
    <location>
        <begin position="415"/>
        <end position="443"/>
    </location>
</feature>
<proteinExistence type="inferred from homology"/>
<evidence type="ECO:0000256" key="2">
    <source>
        <dbReference type="ARBA" id="ARBA00006991"/>
    </source>
</evidence>
<dbReference type="GO" id="GO:0002682">
    <property type="term" value="P:regulation of immune system process"/>
    <property type="evidence" value="ECO:0007669"/>
    <property type="project" value="TreeGrafter"/>
</dbReference>
<dbReference type="GeneTree" id="ENSGT00950000182890"/>
<dbReference type="PROSITE" id="PS00028">
    <property type="entry name" value="ZINC_FINGER_C2H2_1"/>
    <property type="match status" value="11"/>
</dbReference>
<keyword evidence="8" id="KW-0238">DNA-binding</keyword>
<keyword evidence="15" id="KW-1185">Reference proteome</keyword>
<evidence type="ECO:0000256" key="8">
    <source>
        <dbReference type="ARBA" id="ARBA00023125"/>
    </source>
</evidence>
<evidence type="ECO:0000313" key="15">
    <source>
        <dbReference type="Proteomes" id="UP000472272"/>
    </source>
</evidence>
<dbReference type="InterPro" id="IPR036236">
    <property type="entry name" value="Znf_C2H2_sf"/>
</dbReference>
<feature type="domain" description="C2H2-type" evidence="13">
    <location>
        <begin position="262"/>
        <end position="289"/>
    </location>
</feature>
<feature type="domain" description="C2H2-type" evidence="13">
    <location>
        <begin position="204"/>
        <end position="231"/>
    </location>
</feature>
<evidence type="ECO:0000256" key="4">
    <source>
        <dbReference type="ARBA" id="ARBA00022737"/>
    </source>
</evidence>
<dbReference type="GO" id="GO:0045595">
    <property type="term" value="P:regulation of cell differentiation"/>
    <property type="evidence" value="ECO:0007669"/>
    <property type="project" value="UniProtKB-ARBA"/>
</dbReference>
<evidence type="ECO:0000313" key="14">
    <source>
        <dbReference type="Ensembl" id="ENSPMRP00000021902.1"/>
    </source>
</evidence>
<feature type="region of interest" description="Disordered" evidence="12">
    <location>
        <begin position="602"/>
        <end position="622"/>
    </location>
</feature>
<sequence length="622" mass="70337">MTFCGCFSRPRKRRWAASSSQINGCSYVFQASQRMEERRENGGLLRKRDSGENEASRNISSEVLCTTRYTEEGSCPAEEAKKPNRTSDRKRAVKGAIFQCASRRRSFPRWHRLAVRNQKMPPAEEEEEDDPNSGGSRGLRTYGAGRADLAGEELRSAVRVGEGKETQRTGAAEGDFTCGECGKGFAWRSLLNTHQRTHTGENPFGCQACGRHFSQRRNLLCHLRHHTGERPFQCARCERRFRQKQHLAKHQRTHFWARPSPIACPECQRSFSNKVVLRLHRRVHARQRRLVFQELKEAYRKTVARQREEVRAGLSWAPARPTGRRRGVKKFICSECGKGFTWWSSLSIHQRIHTGEKPFPCAQCGKSFTQKPNLLRHLRYHSGERPHACAECGKGFTQKQHLLKHQRTHAAEKGFQCHACGQTFPSKGSLTGHQRDGHAGSEALAERGAGRFALGHPESLEAVVESLMAGGQGLFRPAEVSGLQGDDGQPVLIVEPGTRPLALSQTKKGVFWKPELPKPPAPEQKQYICNECGKGFVSWSALTIHRRIHTGERPYQCGECGKRFSQKPNLVRHQRYHTGEKPYPCAECGKRFVQKHHLTKHQRVHRKGAPQGPAPALEVEAR</sequence>
<evidence type="ECO:0000256" key="11">
    <source>
        <dbReference type="PROSITE-ProRule" id="PRU00042"/>
    </source>
</evidence>